<keyword evidence="2" id="KW-0472">Membrane</keyword>
<evidence type="ECO:0000256" key="1">
    <source>
        <dbReference type="SAM" id="MobiDB-lite"/>
    </source>
</evidence>
<organism evidence="3 4">
    <name type="scientific">Periconia macrospinosa</name>
    <dbReference type="NCBI Taxonomy" id="97972"/>
    <lineage>
        <taxon>Eukaryota</taxon>
        <taxon>Fungi</taxon>
        <taxon>Dikarya</taxon>
        <taxon>Ascomycota</taxon>
        <taxon>Pezizomycotina</taxon>
        <taxon>Dothideomycetes</taxon>
        <taxon>Pleosporomycetidae</taxon>
        <taxon>Pleosporales</taxon>
        <taxon>Massarineae</taxon>
        <taxon>Periconiaceae</taxon>
        <taxon>Periconia</taxon>
    </lineage>
</organism>
<evidence type="ECO:0000313" key="3">
    <source>
        <dbReference type="EMBL" id="PVH99925.1"/>
    </source>
</evidence>
<dbReference type="EMBL" id="KZ805382">
    <property type="protein sequence ID" value="PVH99925.1"/>
    <property type="molecule type" value="Genomic_DNA"/>
</dbReference>
<name>A0A2V1DPM0_9PLEO</name>
<dbReference type="AlphaFoldDB" id="A0A2V1DPM0"/>
<feature type="region of interest" description="Disordered" evidence="1">
    <location>
        <begin position="1"/>
        <end position="28"/>
    </location>
</feature>
<protein>
    <submittedName>
        <fullName evidence="3">Uncharacterized protein</fullName>
    </submittedName>
</protein>
<evidence type="ECO:0000313" key="4">
    <source>
        <dbReference type="Proteomes" id="UP000244855"/>
    </source>
</evidence>
<keyword evidence="2" id="KW-0812">Transmembrane</keyword>
<evidence type="ECO:0000256" key="2">
    <source>
        <dbReference type="SAM" id="Phobius"/>
    </source>
</evidence>
<sequence length="97" mass="11303">MSISPRLSPKTAPLPQPSPFTLDDTGPDEPFDVFHLRELEAMGIDTCPIGPPRTGWFDFNPDEMEERLERLIWRLIAFWVFLIMYLSNIEYAKSQLF</sequence>
<feature type="transmembrane region" description="Helical" evidence="2">
    <location>
        <begin position="71"/>
        <end position="89"/>
    </location>
</feature>
<keyword evidence="4" id="KW-1185">Reference proteome</keyword>
<gene>
    <name evidence="3" type="ORF">DM02DRAFT_655888</name>
</gene>
<reference evidence="3 4" key="1">
    <citation type="journal article" date="2018" name="Sci. Rep.">
        <title>Comparative genomics provides insights into the lifestyle and reveals functional heterogeneity of dark septate endophytic fungi.</title>
        <authorList>
            <person name="Knapp D.G."/>
            <person name="Nemeth J.B."/>
            <person name="Barry K."/>
            <person name="Hainaut M."/>
            <person name="Henrissat B."/>
            <person name="Johnson J."/>
            <person name="Kuo A."/>
            <person name="Lim J.H.P."/>
            <person name="Lipzen A."/>
            <person name="Nolan M."/>
            <person name="Ohm R.A."/>
            <person name="Tamas L."/>
            <person name="Grigoriev I.V."/>
            <person name="Spatafora J.W."/>
            <person name="Nagy L.G."/>
            <person name="Kovacs G.M."/>
        </authorList>
    </citation>
    <scope>NUCLEOTIDE SEQUENCE [LARGE SCALE GENOMIC DNA]</scope>
    <source>
        <strain evidence="3 4">DSE2036</strain>
    </source>
</reference>
<accession>A0A2V1DPM0</accession>
<keyword evidence="2" id="KW-1133">Transmembrane helix</keyword>
<dbReference type="Proteomes" id="UP000244855">
    <property type="component" value="Unassembled WGS sequence"/>
</dbReference>
<proteinExistence type="predicted"/>